<dbReference type="Proteomes" id="UP000789901">
    <property type="component" value="Unassembled WGS sequence"/>
</dbReference>
<gene>
    <name evidence="1" type="ORF">GMARGA_LOCUS31034</name>
</gene>
<feature type="non-terminal residue" evidence="1">
    <location>
        <position position="1"/>
    </location>
</feature>
<name>A0ABN7WHB1_GIGMA</name>
<keyword evidence="2" id="KW-1185">Reference proteome</keyword>
<sequence length="88" mass="10320">KAKMANITLNYRVSSDNSIDIPPNNLQNTSVANLKNMIRNNVSYANFDLYVNDTARDVKKYMDPQNMVLQYFDINNLRNHIHILVYQR</sequence>
<organism evidence="1 2">
    <name type="scientific">Gigaspora margarita</name>
    <dbReference type="NCBI Taxonomy" id="4874"/>
    <lineage>
        <taxon>Eukaryota</taxon>
        <taxon>Fungi</taxon>
        <taxon>Fungi incertae sedis</taxon>
        <taxon>Mucoromycota</taxon>
        <taxon>Glomeromycotina</taxon>
        <taxon>Glomeromycetes</taxon>
        <taxon>Diversisporales</taxon>
        <taxon>Gigasporaceae</taxon>
        <taxon>Gigaspora</taxon>
    </lineage>
</organism>
<protein>
    <submittedName>
        <fullName evidence="1">12673_t:CDS:1</fullName>
    </submittedName>
</protein>
<evidence type="ECO:0000313" key="2">
    <source>
        <dbReference type="Proteomes" id="UP000789901"/>
    </source>
</evidence>
<dbReference type="EMBL" id="CAJVQB010045271">
    <property type="protein sequence ID" value="CAG8832391.1"/>
    <property type="molecule type" value="Genomic_DNA"/>
</dbReference>
<accession>A0ABN7WHB1</accession>
<proteinExistence type="predicted"/>
<reference evidence="1 2" key="1">
    <citation type="submission" date="2021-06" db="EMBL/GenBank/DDBJ databases">
        <authorList>
            <person name="Kallberg Y."/>
            <person name="Tangrot J."/>
            <person name="Rosling A."/>
        </authorList>
    </citation>
    <scope>NUCLEOTIDE SEQUENCE [LARGE SCALE GENOMIC DNA]</scope>
    <source>
        <strain evidence="1 2">120-4 pot B 10/14</strain>
    </source>
</reference>
<evidence type="ECO:0000313" key="1">
    <source>
        <dbReference type="EMBL" id="CAG8832391.1"/>
    </source>
</evidence>
<comment type="caution">
    <text evidence="1">The sequence shown here is derived from an EMBL/GenBank/DDBJ whole genome shotgun (WGS) entry which is preliminary data.</text>
</comment>